<dbReference type="Proteomes" id="UP001189429">
    <property type="component" value="Unassembled WGS sequence"/>
</dbReference>
<name>A0ABN9UII6_9DINO</name>
<gene>
    <name evidence="2" type="ORF">PCOR1329_LOCUS48834</name>
</gene>
<evidence type="ECO:0000256" key="1">
    <source>
        <dbReference type="SAM" id="MobiDB-lite"/>
    </source>
</evidence>
<evidence type="ECO:0000313" key="2">
    <source>
        <dbReference type="EMBL" id="CAK0859483.1"/>
    </source>
</evidence>
<feature type="compositionally biased region" description="Basic residues" evidence="1">
    <location>
        <begin position="31"/>
        <end position="44"/>
    </location>
</feature>
<feature type="region of interest" description="Disordered" evidence="1">
    <location>
        <begin position="24"/>
        <end position="47"/>
    </location>
</feature>
<keyword evidence="3" id="KW-1185">Reference proteome</keyword>
<comment type="caution">
    <text evidence="2">The sequence shown here is derived from an EMBL/GenBank/DDBJ whole genome shotgun (WGS) entry which is preliminary data.</text>
</comment>
<organism evidence="2 3">
    <name type="scientific">Prorocentrum cordatum</name>
    <dbReference type="NCBI Taxonomy" id="2364126"/>
    <lineage>
        <taxon>Eukaryota</taxon>
        <taxon>Sar</taxon>
        <taxon>Alveolata</taxon>
        <taxon>Dinophyceae</taxon>
        <taxon>Prorocentrales</taxon>
        <taxon>Prorocentraceae</taxon>
        <taxon>Prorocentrum</taxon>
    </lineage>
</organism>
<dbReference type="EMBL" id="CAUYUJ010015907">
    <property type="protein sequence ID" value="CAK0859483.1"/>
    <property type="molecule type" value="Genomic_DNA"/>
</dbReference>
<reference evidence="2" key="1">
    <citation type="submission" date="2023-10" db="EMBL/GenBank/DDBJ databases">
        <authorList>
            <person name="Chen Y."/>
            <person name="Shah S."/>
            <person name="Dougan E. K."/>
            <person name="Thang M."/>
            <person name="Chan C."/>
        </authorList>
    </citation>
    <scope>NUCLEOTIDE SEQUENCE [LARGE SCALE GENOMIC DNA]</scope>
</reference>
<sequence length="305" mass="33614">MCGPRCRAARAAWGPACARRRLAEAPTAGARRGRPGRGRRRGRPRALAQAEARFRHRPCAALPSLPRPRHLALRLQGLQLVRGRLTRRPPPNPKILDVGSFRRVTRSAKPLGGTLRWMIPDVFSSFGRFPHKAAGVVSSGNMMSLKVTSRFPLRGCPGRKLCSCQWRSRNHASAVLRGATFRAPPRRPRVCDTCLLLTRTRRDIKNWLMPPPPRPTLLTSTLCNRGSVMSSVRAAVYWHGALRSLEDVQRHLTCRACCEIQQGTAVEGHCASCKLSILVGDNVSVACSLCGGDGEQWHESSDSSI</sequence>
<proteinExistence type="predicted"/>
<protein>
    <submittedName>
        <fullName evidence="2">Uncharacterized protein</fullName>
    </submittedName>
</protein>
<accession>A0ABN9UII6</accession>
<evidence type="ECO:0000313" key="3">
    <source>
        <dbReference type="Proteomes" id="UP001189429"/>
    </source>
</evidence>